<reference evidence="4" key="1">
    <citation type="submission" date="2016-06" db="UniProtKB">
        <authorList>
            <consortium name="WormBaseParasite"/>
        </authorList>
    </citation>
    <scope>IDENTIFICATION</scope>
</reference>
<feature type="compositionally biased region" description="Basic and acidic residues" evidence="1">
    <location>
        <begin position="70"/>
        <end position="80"/>
    </location>
</feature>
<evidence type="ECO:0000256" key="1">
    <source>
        <dbReference type="SAM" id="MobiDB-lite"/>
    </source>
</evidence>
<accession>A0A183HRB4</accession>
<feature type="compositionally biased region" description="Polar residues" evidence="1">
    <location>
        <begin position="1"/>
        <end position="12"/>
    </location>
</feature>
<dbReference type="WBParaSite" id="OFLC_0001002501-mRNA-1">
    <property type="protein sequence ID" value="OFLC_0001002501-mRNA-1"/>
    <property type="gene ID" value="OFLC_0001002501"/>
</dbReference>
<protein>
    <submittedName>
        <fullName evidence="2 4">Uncharacterized protein</fullName>
    </submittedName>
</protein>
<keyword evidence="3" id="KW-1185">Reference proteome</keyword>
<reference evidence="2 3" key="2">
    <citation type="submission" date="2018-11" db="EMBL/GenBank/DDBJ databases">
        <authorList>
            <consortium name="Pathogen Informatics"/>
        </authorList>
    </citation>
    <scope>NUCLEOTIDE SEQUENCE [LARGE SCALE GENOMIC DNA]</scope>
</reference>
<gene>
    <name evidence="2" type="ORF">OFLC_LOCUS10023</name>
</gene>
<dbReference type="EMBL" id="UZAJ01012923">
    <property type="protein sequence ID" value="VDO65232.1"/>
    <property type="molecule type" value="Genomic_DNA"/>
</dbReference>
<name>A0A183HRB4_9BILA</name>
<dbReference type="Proteomes" id="UP000267606">
    <property type="component" value="Unassembled WGS sequence"/>
</dbReference>
<dbReference type="AlphaFoldDB" id="A0A183HRB4"/>
<feature type="region of interest" description="Disordered" evidence="1">
    <location>
        <begin position="118"/>
        <end position="196"/>
    </location>
</feature>
<sequence>MKPVQDHQQTPTHSRKSKPGELFDRILDSMVNPPKERKKDAPQDDADEAGPSGVTANVNSSPPKRASGLTREDLERHQNDDSSCYAFMQREGLMERLLGHKMLTGRVDSHIVLGFLPFDPKDNLSSRNRKNSSSKVDDFPTICEPPPVGVVNEERRGPKTPPGSPGHDANSSMLSSRGVGSASPSSPPPPPPIDETVVFSGEVKLIFV</sequence>
<evidence type="ECO:0000313" key="3">
    <source>
        <dbReference type="Proteomes" id="UP000267606"/>
    </source>
</evidence>
<evidence type="ECO:0000313" key="4">
    <source>
        <dbReference type="WBParaSite" id="OFLC_0001002501-mRNA-1"/>
    </source>
</evidence>
<dbReference type="STRING" id="387005.A0A183HRB4"/>
<evidence type="ECO:0000313" key="2">
    <source>
        <dbReference type="EMBL" id="VDO65232.1"/>
    </source>
</evidence>
<proteinExistence type="predicted"/>
<feature type="region of interest" description="Disordered" evidence="1">
    <location>
        <begin position="1"/>
        <end position="81"/>
    </location>
</feature>
<feature type="compositionally biased region" description="Basic and acidic residues" evidence="1">
    <location>
        <begin position="18"/>
        <end position="27"/>
    </location>
</feature>
<organism evidence="4">
    <name type="scientific">Onchocerca flexuosa</name>
    <dbReference type="NCBI Taxonomy" id="387005"/>
    <lineage>
        <taxon>Eukaryota</taxon>
        <taxon>Metazoa</taxon>
        <taxon>Ecdysozoa</taxon>
        <taxon>Nematoda</taxon>
        <taxon>Chromadorea</taxon>
        <taxon>Rhabditida</taxon>
        <taxon>Spirurina</taxon>
        <taxon>Spiruromorpha</taxon>
        <taxon>Filarioidea</taxon>
        <taxon>Onchocercidae</taxon>
        <taxon>Onchocerca</taxon>
    </lineage>
</organism>